<gene>
    <name evidence="3" type="ORF">DYB32_010364</name>
</gene>
<sequence>NCYTLPHSKRNQRESYLGEVVMDARDLMGSAISIVGMSGGANKHKVDEIAPDGEEDEVLLVDLTGEEEAETPEPFETVQAASSWMKRPEGQAELERIAARGLLEGALQTLGSLEAVEQLLRERREEEAVRKADEAERAAQEEQRRLREVEAAARAQSAELPGAATTTWKLEVPAAMVPREHFWTLEDLDFARVRMEEVQFVDASDEAFGMGGLGEAKFEYVCDVTSDVNVVDEADEAGMQARVFEANACLAEFGRTHDFERHVVWMLNAVATITMVAAGGRGFTRYKDRMREGDPGWVLDVGHVDLCEGETLLEYITVTRNLPEDPRLVGRQESGRSMVLDRDRGYGGMKAEPAAAAPVQGQRPILLAFRMERARLRAEAMEWRENLEERQVPAHIVAPSPPAEEQRPAEENDQGEG</sequence>
<feature type="coiled-coil region" evidence="1">
    <location>
        <begin position="116"/>
        <end position="159"/>
    </location>
</feature>
<reference evidence="3 4" key="1">
    <citation type="submission" date="2018-08" db="EMBL/GenBank/DDBJ databases">
        <title>Aphanomyces genome sequencing and annotation.</title>
        <authorList>
            <person name="Minardi D."/>
            <person name="Oidtmann B."/>
            <person name="Van Der Giezen M."/>
            <person name="Studholme D.J."/>
        </authorList>
    </citation>
    <scope>NUCLEOTIDE SEQUENCE [LARGE SCALE GENOMIC DNA]</scope>
    <source>
        <strain evidence="3 4">NJM0002</strain>
    </source>
</reference>
<name>A0A418AG44_9STRA</name>
<feature type="region of interest" description="Disordered" evidence="2">
    <location>
        <begin position="392"/>
        <end position="417"/>
    </location>
</feature>
<comment type="caution">
    <text evidence="3">The sequence shown here is derived from an EMBL/GenBank/DDBJ whole genome shotgun (WGS) entry which is preliminary data.</text>
</comment>
<dbReference type="AlphaFoldDB" id="A0A418AG44"/>
<organism evidence="3 4">
    <name type="scientific">Aphanomyces invadans</name>
    <dbReference type="NCBI Taxonomy" id="157072"/>
    <lineage>
        <taxon>Eukaryota</taxon>
        <taxon>Sar</taxon>
        <taxon>Stramenopiles</taxon>
        <taxon>Oomycota</taxon>
        <taxon>Saprolegniomycetes</taxon>
        <taxon>Saprolegniales</taxon>
        <taxon>Verrucalvaceae</taxon>
        <taxon>Aphanomyces</taxon>
    </lineage>
</organism>
<protein>
    <submittedName>
        <fullName evidence="3">Uncharacterized protein</fullName>
    </submittedName>
</protein>
<dbReference type="VEuPathDB" id="FungiDB:H310_04349"/>
<dbReference type="EMBL" id="QUSY01003151">
    <property type="protein sequence ID" value="RHY18560.1"/>
    <property type="molecule type" value="Genomic_DNA"/>
</dbReference>
<dbReference type="VEuPathDB" id="FungiDB:H310_05239"/>
<evidence type="ECO:0000313" key="3">
    <source>
        <dbReference type="EMBL" id="RHY18560.1"/>
    </source>
</evidence>
<evidence type="ECO:0000256" key="1">
    <source>
        <dbReference type="SAM" id="Coils"/>
    </source>
</evidence>
<accession>A0A418AG44</accession>
<evidence type="ECO:0000256" key="2">
    <source>
        <dbReference type="SAM" id="MobiDB-lite"/>
    </source>
</evidence>
<feature type="non-terminal residue" evidence="3">
    <location>
        <position position="1"/>
    </location>
</feature>
<dbReference type="Proteomes" id="UP000285060">
    <property type="component" value="Unassembled WGS sequence"/>
</dbReference>
<evidence type="ECO:0000313" key="4">
    <source>
        <dbReference type="Proteomes" id="UP000285060"/>
    </source>
</evidence>
<proteinExistence type="predicted"/>
<keyword evidence="1" id="KW-0175">Coiled coil</keyword>
<keyword evidence="4" id="KW-1185">Reference proteome</keyword>